<dbReference type="AlphaFoldDB" id="R8B1W3"/>
<protein>
    <submittedName>
        <fullName evidence="2">Glycosyltransferase</fullName>
    </submittedName>
</protein>
<dbReference type="EMBL" id="ASAD01000010">
    <property type="protein sequence ID" value="EON92565.1"/>
    <property type="molecule type" value="Genomic_DNA"/>
</dbReference>
<name>R8B1W3_9GAMM</name>
<dbReference type="eggNOG" id="COG0438">
    <property type="taxonomic scope" value="Bacteria"/>
</dbReference>
<evidence type="ECO:0000313" key="2">
    <source>
        <dbReference type="EMBL" id="EON92565.1"/>
    </source>
</evidence>
<evidence type="ECO:0000313" key="3">
    <source>
        <dbReference type="Proteomes" id="UP000016540"/>
    </source>
</evidence>
<dbReference type="Pfam" id="PF00534">
    <property type="entry name" value="Glycos_transf_1"/>
    <property type="match status" value="1"/>
</dbReference>
<dbReference type="HOGENOM" id="CLU_865465_0_0_6"/>
<dbReference type="NCBIfam" id="TIGR04348">
    <property type="entry name" value="selenoneine biosynthesis selenosugar synthase SenB"/>
    <property type="match status" value="1"/>
</dbReference>
<dbReference type="RefSeq" id="WP_012137491.1">
    <property type="nucleotide sequence ID" value="NZ_KE007317.1"/>
</dbReference>
<dbReference type="STRING" id="1318628.MARLIPOL_07429"/>
<dbReference type="InterPro" id="IPR027627">
    <property type="entry name" value="Glycosyltransferase_put"/>
</dbReference>
<organism evidence="2 3">
    <name type="scientific">Marinobacter lipolyticus SM19</name>
    <dbReference type="NCBI Taxonomy" id="1318628"/>
    <lineage>
        <taxon>Bacteria</taxon>
        <taxon>Pseudomonadati</taxon>
        <taxon>Pseudomonadota</taxon>
        <taxon>Gammaproteobacteria</taxon>
        <taxon>Pseudomonadales</taxon>
        <taxon>Marinobacteraceae</taxon>
        <taxon>Marinobacter</taxon>
    </lineage>
</organism>
<dbReference type="PANTHER" id="PTHR46660">
    <property type="match status" value="1"/>
</dbReference>
<comment type="caution">
    <text evidence="2">The sequence shown here is derived from an EMBL/GenBank/DDBJ whole genome shotgun (WGS) entry which is preliminary data.</text>
</comment>
<keyword evidence="2" id="KW-0808">Transferase</keyword>
<feature type="domain" description="Glycosyl transferase family 1" evidence="1">
    <location>
        <begin position="138"/>
        <end position="288"/>
    </location>
</feature>
<dbReference type="Gene3D" id="3.40.50.2000">
    <property type="entry name" value="Glycogen Phosphorylase B"/>
    <property type="match status" value="1"/>
</dbReference>
<dbReference type="PANTHER" id="PTHR46660:SF2">
    <property type="entry name" value="GLYCOSYLTRANSFERASE 1 DOMAIN-CONTAINING PROTEIN 1"/>
    <property type="match status" value="1"/>
</dbReference>
<dbReference type="SUPFAM" id="SSF53756">
    <property type="entry name" value="UDP-Glycosyltransferase/glycogen phosphorylase"/>
    <property type="match status" value="1"/>
</dbReference>
<reference evidence="2 3" key="1">
    <citation type="journal article" date="2013" name="Genome Announc.">
        <title>Draft Genome Sequence of the Moderately Halophilic Bacterium Marinobacter lipolyticus Strain SM19.</title>
        <authorList>
            <person name="Papke R.T."/>
            <person name="de la Haba R.R."/>
            <person name="Infante-Dominguez C."/>
            <person name="Perez D."/>
            <person name="Sanchez-Porro C."/>
            <person name="Lapierre P."/>
            <person name="Ventosa A."/>
        </authorList>
    </citation>
    <scope>NUCLEOTIDE SEQUENCE [LARGE SCALE GENOMIC DNA]</scope>
    <source>
        <strain evidence="2 3">SM19</strain>
    </source>
</reference>
<keyword evidence="3" id="KW-1185">Reference proteome</keyword>
<sequence length="327" mass="36203">MHIQILTPAPPGSRAGNRATAERWATLLENAGHRVSVITGLSSEDCDLFIALHAWRSHEAIRDFRRTNPAVPVIAVLTGTDIYHHQFEYPDDTHKSMALADSLIGLHHGVADDIPEAYRSKLMTVVQSAGLITPSRTDDHYFDVCVIGHLRDEKDSLRAALACHYLPEISRVRVFNAGNPHSESWQRQAEAEQARNPRFQWLGELDKQATDALMARSRVMVISSVMEGGANVVSEACRAGLPIIASDIPGNRGLLGTNYPGYFRVKDEQHLAELLYRAESSPDYLSQLQQWVAKLAGEFVPEAEQAALLRAIEVAIANSKKRLSPED</sequence>
<proteinExistence type="predicted"/>
<dbReference type="GO" id="GO:0016757">
    <property type="term" value="F:glycosyltransferase activity"/>
    <property type="evidence" value="ECO:0007669"/>
    <property type="project" value="InterPro"/>
</dbReference>
<gene>
    <name evidence="2" type="ORF">MARLIPOL_07429</name>
</gene>
<dbReference type="Proteomes" id="UP000016540">
    <property type="component" value="Unassembled WGS sequence"/>
</dbReference>
<dbReference type="InterPro" id="IPR052622">
    <property type="entry name" value="Glycosyltransferase_G1"/>
</dbReference>
<evidence type="ECO:0000259" key="1">
    <source>
        <dbReference type="Pfam" id="PF00534"/>
    </source>
</evidence>
<accession>R8B1W3</accession>
<dbReference type="PATRIC" id="fig|1318628.3.peg.1488"/>
<dbReference type="OrthoDB" id="8563324at2"/>
<dbReference type="InterPro" id="IPR001296">
    <property type="entry name" value="Glyco_trans_1"/>
</dbReference>